<evidence type="ECO:0000256" key="7">
    <source>
        <dbReference type="SAM" id="MobiDB-lite"/>
    </source>
</evidence>
<feature type="region of interest" description="Disordered" evidence="7">
    <location>
        <begin position="86"/>
        <end position="105"/>
    </location>
</feature>
<accession>A0AAD9JPU8</accession>
<feature type="compositionally biased region" description="Polar residues" evidence="7">
    <location>
        <begin position="96"/>
        <end position="105"/>
    </location>
</feature>
<keyword evidence="3" id="KW-0233">DNA recombination</keyword>
<evidence type="ECO:0000256" key="3">
    <source>
        <dbReference type="ARBA" id="ARBA00023172"/>
    </source>
</evidence>
<keyword evidence="5" id="KW-0469">Meiosis</keyword>
<dbReference type="AlphaFoldDB" id="A0AAD9JPU8"/>
<evidence type="ECO:0000256" key="5">
    <source>
        <dbReference type="ARBA" id="ARBA00023254"/>
    </source>
</evidence>
<dbReference type="Pfam" id="PF07106">
    <property type="entry name" value="WHD_TBPIP"/>
    <property type="match status" value="1"/>
</dbReference>
<evidence type="ECO:0000256" key="1">
    <source>
        <dbReference type="ARBA" id="ARBA00004123"/>
    </source>
</evidence>
<dbReference type="EMBL" id="JAODUP010000200">
    <property type="protein sequence ID" value="KAK2157019.1"/>
    <property type="molecule type" value="Genomic_DNA"/>
</dbReference>
<comment type="caution">
    <text evidence="9">The sequence shown here is derived from an EMBL/GenBank/DDBJ whole genome shotgun (WGS) entry which is preliminary data.</text>
</comment>
<dbReference type="GO" id="GO:0120231">
    <property type="term" value="C:DNA recombinase auxiliary factor complex"/>
    <property type="evidence" value="ECO:0007669"/>
    <property type="project" value="TreeGrafter"/>
</dbReference>
<dbReference type="GO" id="GO:0010774">
    <property type="term" value="P:meiotic strand invasion involved in reciprocal meiotic recombination"/>
    <property type="evidence" value="ECO:0007669"/>
    <property type="project" value="TreeGrafter"/>
</dbReference>
<name>A0AAD9JPU8_9ANNE</name>
<comment type="subcellular location">
    <subcellularLocation>
        <location evidence="1">Nucleus</location>
    </subcellularLocation>
</comment>
<dbReference type="Gene3D" id="1.10.10.10">
    <property type="entry name" value="Winged helix-like DNA-binding domain superfamily/Winged helix DNA-binding domain"/>
    <property type="match status" value="1"/>
</dbReference>
<keyword evidence="4" id="KW-0539">Nucleus</keyword>
<feature type="non-terminal residue" evidence="9">
    <location>
        <position position="1"/>
    </location>
</feature>
<dbReference type="GO" id="GO:0000794">
    <property type="term" value="C:condensed nuclear chromosome"/>
    <property type="evidence" value="ECO:0007669"/>
    <property type="project" value="TreeGrafter"/>
</dbReference>
<dbReference type="GO" id="GO:0003690">
    <property type="term" value="F:double-stranded DNA binding"/>
    <property type="evidence" value="ECO:0007669"/>
    <property type="project" value="TreeGrafter"/>
</dbReference>
<evidence type="ECO:0000313" key="10">
    <source>
        <dbReference type="Proteomes" id="UP001208570"/>
    </source>
</evidence>
<gene>
    <name evidence="9" type="ORF">LSH36_200g01017</name>
</gene>
<evidence type="ECO:0000259" key="8">
    <source>
        <dbReference type="Pfam" id="PF07106"/>
    </source>
</evidence>
<dbReference type="PANTHER" id="PTHR15938:SF0">
    <property type="entry name" value="HOMOLOGOUS-PAIRING PROTEIN 2 HOMOLOG"/>
    <property type="match status" value="1"/>
</dbReference>
<comment type="similarity">
    <text evidence="2">Belongs to the HOP2 family.</text>
</comment>
<feature type="coiled-coil region" evidence="6">
    <location>
        <begin position="51"/>
        <end position="78"/>
    </location>
</feature>
<reference evidence="9" key="1">
    <citation type="journal article" date="2023" name="Mol. Biol. Evol.">
        <title>Third-Generation Sequencing Reveals the Adaptive Role of the Epigenome in Three Deep-Sea Polychaetes.</title>
        <authorList>
            <person name="Perez M."/>
            <person name="Aroh O."/>
            <person name="Sun Y."/>
            <person name="Lan Y."/>
            <person name="Juniper S.K."/>
            <person name="Young C.R."/>
            <person name="Angers B."/>
            <person name="Qian P.Y."/>
        </authorList>
    </citation>
    <scope>NUCLEOTIDE SEQUENCE</scope>
    <source>
        <strain evidence="9">P08H-3</strain>
    </source>
</reference>
<dbReference type="GO" id="GO:0000709">
    <property type="term" value="P:meiotic joint molecule formation"/>
    <property type="evidence" value="ECO:0007669"/>
    <property type="project" value="TreeGrafter"/>
</dbReference>
<dbReference type="InterPro" id="IPR036388">
    <property type="entry name" value="WH-like_DNA-bd_sf"/>
</dbReference>
<evidence type="ECO:0000256" key="4">
    <source>
        <dbReference type="ARBA" id="ARBA00023242"/>
    </source>
</evidence>
<organism evidence="9 10">
    <name type="scientific">Paralvinella palmiformis</name>
    <dbReference type="NCBI Taxonomy" id="53620"/>
    <lineage>
        <taxon>Eukaryota</taxon>
        <taxon>Metazoa</taxon>
        <taxon>Spiralia</taxon>
        <taxon>Lophotrochozoa</taxon>
        <taxon>Annelida</taxon>
        <taxon>Polychaeta</taxon>
        <taxon>Sedentaria</taxon>
        <taxon>Canalipalpata</taxon>
        <taxon>Terebellida</taxon>
        <taxon>Terebelliformia</taxon>
        <taxon>Alvinellidae</taxon>
        <taxon>Paralvinella</taxon>
    </lineage>
</organism>
<evidence type="ECO:0000313" key="9">
    <source>
        <dbReference type="EMBL" id="KAK2157019.1"/>
    </source>
</evidence>
<evidence type="ECO:0000256" key="2">
    <source>
        <dbReference type="ARBA" id="ARBA00007922"/>
    </source>
</evidence>
<dbReference type="GO" id="GO:0007129">
    <property type="term" value="P:homologous chromosome pairing at meiosis"/>
    <property type="evidence" value="ECO:0007669"/>
    <property type="project" value="TreeGrafter"/>
</dbReference>
<keyword evidence="10" id="KW-1185">Reference proteome</keyword>
<evidence type="ECO:0000256" key="6">
    <source>
        <dbReference type="SAM" id="Coils"/>
    </source>
</evidence>
<dbReference type="PANTHER" id="PTHR15938">
    <property type="entry name" value="TBP-1 INTERACTING PROTEIN"/>
    <property type="match status" value="1"/>
</dbReference>
<feature type="domain" description="Homologous-pairing protein 2 winged helix" evidence="8">
    <location>
        <begin position="10"/>
        <end position="40"/>
    </location>
</feature>
<sequence>MSKPKDDNVTSAVLGYLVKQNRPYSAIDIFNNLHKAHGKTLQLPVISDAELKEMDLKIEKLQEKLKFTEDSYRKLDSELRSLNSSMTTKDAKERLQQLSSEVSII</sequence>
<dbReference type="Proteomes" id="UP001208570">
    <property type="component" value="Unassembled WGS sequence"/>
</dbReference>
<protein>
    <recommendedName>
        <fullName evidence="8">Homologous-pairing protein 2 winged helix domain-containing protein</fullName>
    </recommendedName>
</protein>
<keyword evidence="6" id="KW-0175">Coiled coil</keyword>
<proteinExistence type="inferred from homology"/>
<dbReference type="InterPro" id="IPR010776">
    <property type="entry name" value="Hop2_WH_dom"/>
</dbReference>
<dbReference type="GO" id="GO:0120230">
    <property type="term" value="F:recombinase activator activity"/>
    <property type="evidence" value="ECO:0007669"/>
    <property type="project" value="TreeGrafter"/>
</dbReference>